<evidence type="ECO:0000313" key="3">
    <source>
        <dbReference type="Proteomes" id="UP000030700"/>
    </source>
</evidence>
<dbReference type="HOGENOM" id="CLU_037990_8_1_0"/>
<dbReference type="STRING" id="1499966.U14_03660"/>
<protein>
    <recommendedName>
        <fullName evidence="1">Methyltransferase type 11 domain-containing protein</fullName>
    </recommendedName>
</protein>
<dbReference type="EMBL" id="DF820458">
    <property type="protein sequence ID" value="GAK52409.1"/>
    <property type="molecule type" value="Genomic_DNA"/>
</dbReference>
<gene>
    <name evidence="2" type="ORF">U14_03660</name>
</gene>
<keyword evidence="3" id="KW-1185">Reference proteome</keyword>
<accession>A0A081BPU3</accession>
<dbReference type="SUPFAM" id="SSF53335">
    <property type="entry name" value="S-adenosyl-L-methionine-dependent methyltransferases"/>
    <property type="match status" value="1"/>
</dbReference>
<organism evidence="2">
    <name type="scientific">Candidatus Moduliflexus flocculans</name>
    <dbReference type="NCBI Taxonomy" id="1499966"/>
    <lineage>
        <taxon>Bacteria</taxon>
        <taxon>Candidatus Moduliflexota</taxon>
        <taxon>Candidatus Moduliflexia</taxon>
        <taxon>Candidatus Moduliflexales</taxon>
        <taxon>Candidatus Moduliflexaceae</taxon>
    </lineage>
</organism>
<dbReference type="Pfam" id="PF08241">
    <property type="entry name" value="Methyltransf_11"/>
    <property type="match status" value="1"/>
</dbReference>
<dbReference type="PANTHER" id="PTHR43861">
    <property type="entry name" value="TRANS-ACONITATE 2-METHYLTRANSFERASE-RELATED"/>
    <property type="match status" value="1"/>
</dbReference>
<evidence type="ECO:0000313" key="2">
    <source>
        <dbReference type="EMBL" id="GAK52409.1"/>
    </source>
</evidence>
<evidence type="ECO:0000259" key="1">
    <source>
        <dbReference type="Pfam" id="PF08241"/>
    </source>
</evidence>
<reference evidence="2" key="1">
    <citation type="journal article" date="2015" name="PeerJ">
        <title>First genomic representation of candidate bacterial phylum KSB3 points to enhanced environmental sensing as a trigger of wastewater bulking.</title>
        <authorList>
            <person name="Sekiguchi Y."/>
            <person name="Ohashi A."/>
            <person name="Parks D.H."/>
            <person name="Yamauchi T."/>
            <person name="Tyson G.W."/>
            <person name="Hugenholtz P."/>
        </authorList>
    </citation>
    <scope>NUCLEOTIDE SEQUENCE [LARGE SCALE GENOMIC DNA]</scope>
</reference>
<dbReference type="Proteomes" id="UP000030700">
    <property type="component" value="Unassembled WGS sequence"/>
</dbReference>
<dbReference type="AlphaFoldDB" id="A0A081BPU3"/>
<feature type="domain" description="Methyltransferase type 11" evidence="1">
    <location>
        <begin position="39"/>
        <end position="132"/>
    </location>
</feature>
<dbReference type="InterPro" id="IPR013216">
    <property type="entry name" value="Methyltransf_11"/>
</dbReference>
<name>A0A081BPU3_9BACT</name>
<dbReference type="Gene3D" id="3.40.50.150">
    <property type="entry name" value="Vaccinia Virus protein VP39"/>
    <property type="match status" value="1"/>
</dbReference>
<dbReference type="InterPro" id="IPR029063">
    <property type="entry name" value="SAM-dependent_MTases_sf"/>
</dbReference>
<proteinExistence type="predicted"/>
<dbReference type="CDD" id="cd02440">
    <property type="entry name" value="AdoMet_MTases"/>
    <property type="match status" value="1"/>
</dbReference>
<dbReference type="GO" id="GO:0008757">
    <property type="term" value="F:S-adenosylmethionine-dependent methyltransferase activity"/>
    <property type="evidence" value="ECO:0007669"/>
    <property type="project" value="InterPro"/>
</dbReference>
<sequence length="248" mass="28495">MPINYNDAASTYDNTRGAHEALLEIFDAKMHFSAQTTILDFGCGTGNYLQAIQAKYHSKCFGIEPADGMREKAIQKNQGVATIKKGNHLDIPFDENSFDLIYMTDVIHHIPDLSALFATLWKKLRADGMVAIVTESHQQIETRWYNRYFPSLATNERQRYPDIEEIEAEAIRQGFVAEGRQIKESEPTATISEHFIRMVEEKNYSMFRLLDHEEYQAGLARLKQEKGKTLSADNHGETVVWLRKPRYC</sequence>